<protein>
    <submittedName>
        <fullName evidence="1">Uncharacterized protein</fullName>
    </submittedName>
</protein>
<dbReference type="AlphaFoldDB" id="A0A1B1KJ54"/>
<name>A0A1B1KJ54_RHOOP</name>
<proteinExistence type="predicted"/>
<dbReference type="Proteomes" id="UP000186108">
    <property type="component" value="Plasmid pR1CP2"/>
</dbReference>
<gene>
    <name evidence="1" type="ORF">R1CP_40250</name>
</gene>
<geneLocation type="plasmid" evidence="2">
    <name>pr1cp2</name>
</geneLocation>
<evidence type="ECO:0000313" key="2">
    <source>
        <dbReference type="Proteomes" id="UP000186108"/>
    </source>
</evidence>
<keyword evidence="1" id="KW-0614">Plasmid</keyword>
<organism evidence="1 2">
    <name type="scientific">Rhodococcus opacus</name>
    <name type="common">Nocardia opaca</name>
    <dbReference type="NCBI Taxonomy" id="37919"/>
    <lineage>
        <taxon>Bacteria</taxon>
        <taxon>Bacillati</taxon>
        <taxon>Actinomycetota</taxon>
        <taxon>Actinomycetes</taxon>
        <taxon>Mycobacteriales</taxon>
        <taxon>Nocardiaceae</taxon>
        <taxon>Rhodococcus</taxon>
    </lineage>
</organism>
<dbReference type="EMBL" id="CP009113">
    <property type="protein sequence ID" value="ANS32630.1"/>
    <property type="molecule type" value="Genomic_DNA"/>
</dbReference>
<accession>A0A1B1KJ54</accession>
<evidence type="ECO:0000313" key="1">
    <source>
        <dbReference type="EMBL" id="ANS32630.1"/>
    </source>
</evidence>
<sequence>MNDLAGQDEDREIAERAVARMPMQRPWSLDRLIAELSLQRGRPIVTAPLQRKPKLSGEVSGLWVPREDRDLVFYRAGATGMQRDAIICHELGHIVLSHGRLSREAVARYNSRLNSRLPREMITRFSTPLCLMRSQYEEPVERQAEWFSRLLLVKGAELTAPLVPEDASPRHRRMLERAARAFGWDQ</sequence>
<reference evidence="1 2" key="1">
    <citation type="submission" date="2014-07" db="EMBL/GenBank/DDBJ databases">
        <authorList>
            <person name="Zhang J.E."/>
            <person name="Yang H."/>
            <person name="Guo J."/>
            <person name="Deng Z."/>
            <person name="Luo H."/>
            <person name="Luo M."/>
            <person name="Zhao B."/>
        </authorList>
    </citation>
    <scope>NUCLEOTIDE SEQUENCE [LARGE SCALE GENOMIC DNA]</scope>
    <source>
        <strain evidence="1 2">1CP</strain>
        <plasmid evidence="2">Plasmid pr1cp2</plasmid>
    </source>
</reference>
<dbReference type="RefSeq" id="WP_065493932.1">
    <property type="nucleotide sequence ID" value="NZ_CP009113.1"/>
</dbReference>